<evidence type="ECO:0000313" key="2">
    <source>
        <dbReference type="EMBL" id="ANF89246.1"/>
    </source>
</evidence>
<dbReference type="Proteomes" id="UP000077829">
    <property type="component" value="Plasmid pP27494_1"/>
</dbReference>
<evidence type="ECO:0000256" key="1">
    <source>
        <dbReference type="SAM" id="MobiDB-lite"/>
    </source>
</evidence>
<dbReference type="GO" id="GO:0030254">
    <property type="term" value="P:protein secretion by the type III secretion system"/>
    <property type="evidence" value="ECO:0007669"/>
    <property type="project" value="InterPro"/>
</dbReference>
<name>A0A172ZAS0_9PSED</name>
<dbReference type="EMBL" id="CP015601">
    <property type="protein sequence ID" value="ANF89246.1"/>
    <property type="molecule type" value="Genomic_DNA"/>
</dbReference>
<protein>
    <recommendedName>
        <fullName evidence="4">Tir chaperone protein (CesT) family protein</fullName>
    </recommendedName>
</protein>
<reference evidence="2 3" key="1">
    <citation type="submission" date="2016-05" db="EMBL/GenBank/DDBJ databases">
        <title>Complete genome sequence of Pseudomonas antarctica PAMC 27494.</title>
        <authorList>
            <person name="Lee J."/>
        </authorList>
    </citation>
    <scope>NUCLEOTIDE SEQUENCE [LARGE SCALE GENOMIC DNA]</scope>
    <source>
        <strain evidence="2 3">PAMC 27494</strain>
        <plasmid evidence="3">Plasmid pp27494_1</plasmid>
    </source>
</reference>
<dbReference type="KEGG" id="panr:A7J50_5930"/>
<evidence type="ECO:0008006" key="4">
    <source>
        <dbReference type="Google" id="ProtNLM"/>
    </source>
</evidence>
<dbReference type="PATRIC" id="fig|219572.3.peg.6084"/>
<proteinExistence type="predicted"/>
<feature type="region of interest" description="Disordered" evidence="1">
    <location>
        <begin position="126"/>
        <end position="158"/>
    </location>
</feature>
<organism evidence="2 3">
    <name type="scientific">Pseudomonas antarctica</name>
    <dbReference type="NCBI Taxonomy" id="219572"/>
    <lineage>
        <taxon>Bacteria</taxon>
        <taxon>Pseudomonadati</taxon>
        <taxon>Pseudomonadota</taxon>
        <taxon>Gammaproteobacteria</taxon>
        <taxon>Pseudomonadales</taxon>
        <taxon>Pseudomonadaceae</taxon>
        <taxon>Pseudomonas</taxon>
    </lineage>
</organism>
<dbReference type="CDD" id="cd17025">
    <property type="entry name" value="T3SC_IA_ShcF-like"/>
    <property type="match status" value="1"/>
</dbReference>
<accession>A0A172ZAS0</accession>
<dbReference type="Gene3D" id="3.30.1460.10">
    <property type="match status" value="1"/>
</dbReference>
<feature type="compositionally biased region" description="Low complexity" evidence="1">
    <location>
        <begin position="140"/>
        <end position="149"/>
    </location>
</feature>
<dbReference type="RefSeq" id="WP_064455071.1">
    <property type="nucleotide sequence ID" value="NZ_CP015601.1"/>
</dbReference>
<dbReference type="AlphaFoldDB" id="A0A172ZAS0"/>
<dbReference type="SUPFAM" id="SSF69635">
    <property type="entry name" value="Type III secretory system chaperone-like"/>
    <property type="match status" value="1"/>
</dbReference>
<gene>
    <name evidence="2" type="ORF">A7J50_5930</name>
</gene>
<keyword evidence="2" id="KW-0614">Plasmid</keyword>
<evidence type="ECO:0000313" key="3">
    <source>
        <dbReference type="Proteomes" id="UP000077829"/>
    </source>
</evidence>
<sequence length="158" mass="17688">MQSRLKQILQPVFQLMKIDASGLEESPDYVMTLEGGLKVELRESPPDFLTVSCLLPISAERFDDPQTLAILLQTNLLGLDHPPILTGAIVEQRKIMVWARQPFLMLDTHGMKRLFERYVEQAQKTAGWLARPQEPTSPSGPRAGAGFPRGAKRPSPRL</sequence>
<geneLocation type="plasmid" evidence="3">
    <name>pp27494_1</name>
</geneLocation>